<evidence type="ECO:0000256" key="5">
    <source>
        <dbReference type="ARBA" id="ARBA00022692"/>
    </source>
</evidence>
<evidence type="ECO:0000313" key="10">
    <source>
        <dbReference type="Proteomes" id="UP000018957"/>
    </source>
</evidence>
<feature type="transmembrane region" description="Helical" evidence="8">
    <location>
        <begin position="25"/>
        <end position="47"/>
    </location>
</feature>
<dbReference type="Proteomes" id="UP000018957">
    <property type="component" value="Unassembled WGS sequence"/>
</dbReference>
<gene>
    <name evidence="9" type="ORF">PTE_03843</name>
</gene>
<organism evidence="9 10">
    <name type="scientific">Photorhabdus khanii NC19</name>
    <dbReference type="NCBI Taxonomy" id="1004151"/>
    <lineage>
        <taxon>Bacteria</taxon>
        <taxon>Pseudomonadati</taxon>
        <taxon>Pseudomonadota</taxon>
        <taxon>Gammaproteobacteria</taxon>
        <taxon>Enterobacterales</taxon>
        <taxon>Morganellaceae</taxon>
        <taxon>Photorhabdus</taxon>
    </lineage>
</organism>
<keyword evidence="2" id="KW-1003">Cell membrane</keyword>
<protein>
    <submittedName>
        <fullName evidence="9">Hok/gef family</fullName>
    </submittedName>
</protein>
<comment type="subcellular location">
    <subcellularLocation>
        <location evidence="1 8">Cell inner membrane</location>
        <topology evidence="1 8">Single-pass membrane protein</topology>
    </subcellularLocation>
</comment>
<dbReference type="PATRIC" id="fig|1004151.3.peg.3735"/>
<dbReference type="Pfam" id="PF01848">
    <property type="entry name" value="HOK_GEF"/>
    <property type="match status" value="1"/>
</dbReference>
<evidence type="ECO:0000256" key="7">
    <source>
        <dbReference type="ARBA" id="ARBA00023136"/>
    </source>
</evidence>
<keyword evidence="7 8" id="KW-0472">Membrane</keyword>
<dbReference type="InterPro" id="IPR000021">
    <property type="entry name" value="Hok/gef_toxin"/>
</dbReference>
<keyword evidence="4" id="KW-1277">Toxin-antitoxin system</keyword>
<dbReference type="PRINTS" id="PR00281">
    <property type="entry name" value="HOKGEFTOXIC"/>
</dbReference>
<evidence type="ECO:0000256" key="3">
    <source>
        <dbReference type="ARBA" id="ARBA00022519"/>
    </source>
</evidence>
<proteinExistence type="inferred from homology"/>
<evidence type="ECO:0000256" key="8">
    <source>
        <dbReference type="RuleBase" id="RU221113"/>
    </source>
</evidence>
<evidence type="ECO:0000256" key="4">
    <source>
        <dbReference type="ARBA" id="ARBA00022649"/>
    </source>
</evidence>
<name>W3V3W7_9GAMM</name>
<dbReference type="EMBL" id="AYSJ01000014">
    <property type="protein sequence ID" value="ETS30493.1"/>
    <property type="molecule type" value="Genomic_DNA"/>
</dbReference>
<reference evidence="9 10" key="1">
    <citation type="submission" date="2013-11" db="EMBL/GenBank/DDBJ databases">
        <title>Elucidation of the Photorhabdus temperata genome and generation of transposon mutant library to identify motility mutants.</title>
        <authorList>
            <person name="Hurst S.G.IV."/>
            <person name="Micheals B."/>
            <person name="Abebe-Akele F."/>
            <person name="Rowedder H."/>
            <person name="Bullock H."/>
            <person name="Jackobeck R."/>
            <person name="Janicki E."/>
            <person name="Tisa L.S."/>
        </authorList>
    </citation>
    <scope>NUCLEOTIDE SEQUENCE [LARGE SCALE GENOMIC DNA]</scope>
    <source>
        <strain evidence="9 10">NC19</strain>
    </source>
</reference>
<comment type="similarity">
    <text evidence="8">Belongs to the hok/gef family.</text>
</comment>
<evidence type="ECO:0000313" key="9">
    <source>
        <dbReference type="EMBL" id="ETS30493.1"/>
    </source>
</evidence>
<keyword evidence="6 8" id="KW-1133">Transmembrane helix</keyword>
<evidence type="ECO:0000256" key="6">
    <source>
        <dbReference type="ARBA" id="ARBA00022989"/>
    </source>
</evidence>
<sequence length="72" mass="7978">MLDNIRLASYTPKGKETLTMKQQKAVLIAIIAIIVICIAALAAVLVTRKDLCEVRIRSGQTEVAVFMDYEPK</sequence>
<evidence type="ECO:0000256" key="1">
    <source>
        <dbReference type="ARBA" id="ARBA00004377"/>
    </source>
</evidence>
<dbReference type="GO" id="GO:0005886">
    <property type="term" value="C:plasma membrane"/>
    <property type="evidence" value="ECO:0007669"/>
    <property type="project" value="UniProtKB-SubCell"/>
</dbReference>
<keyword evidence="3" id="KW-0997">Cell inner membrane</keyword>
<comment type="caution">
    <text evidence="9">The sequence shown here is derived from an EMBL/GenBank/DDBJ whole genome shotgun (WGS) entry which is preliminary data.</text>
</comment>
<evidence type="ECO:0000256" key="2">
    <source>
        <dbReference type="ARBA" id="ARBA00022475"/>
    </source>
</evidence>
<accession>W3V3W7</accession>
<dbReference type="AlphaFoldDB" id="W3V3W7"/>
<keyword evidence="5 8" id="KW-0812">Transmembrane</keyword>
<keyword evidence="10" id="KW-1185">Reference proteome</keyword>